<proteinExistence type="predicted"/>
<organism evidence="2 3">
    <name type="scientific">Obba rivulosa</name>
    <dbReference type="NCBI Taxonomy" id="1052685"/>
    <lineage>
        <taxon>Eukaryota</taxon>
        <taxon>Fungi</taxon>
        <taxon>Dikarya</taxon>
        <taxon>Basidiomycota</taxon>
        <taxon>Agaricomycotina</taxon>
        <taxon>Agaricomycetes</taxon>
        <taxon>Polyporales</taxon>
        <taxon>Gelatoporiaceae</taxon>
        <taxon>Obba</taxon>
    </lineage>
</organism>
<accession>A0A8E2DI41</accession>
<evidence type="ECO:0000256" key="1">
    <source>
        <dbReference type="SAM" id="MobiDB-lite"/>
    </source>
</evidence>
<name>A0A8E2DI41_9APHY</name>
<dbReference type="EMBL" id="KV722478">
    <property type="protein sequence ID" value="OCH87626.1"/>
    <property type="molecule type" value="Genomic_DNA"/>
</dbReference>
<dbReference type="Proteomes" id="UP000250043">
    <property type="component" value="Unassembled WGS sequence"/>
</dbReference>
<keyword evidence="3" id="KW-1185">Reference proteome</keyword>
<evidence type="ECO:0000313" key="2">
    <source>
        <dbReference type="EMBL" id="OCH87626.1"/>
    </source>
</evidence>
<feature type="region of interest" description="Disordered" evidence="1">
    <location>
        <begin position="46"/>
        <end position="81"/>
    </location>
</feature>
<sequence length="188" mass="20451">MPAERPDCGEKHQFKRITTRQRHLNAVQHYLNGVLSELETAHNVHENARESNSVASSAPLPDTDSSQGDSRSGGISAASISDSTAGEIMSHSSAADSWAFPDASYPRCTCFNPASSSLRRAMGDPPDPPPGFSYHTCTKQGKFLMHPTQRMWRTQPSSYEVSQNSSMFCSSVADCLPSNPPRTTAAKY</sequence>
<evidence type="ECO:0000313" key="3">
    <source>
        <dbReference type="Proteomes" id="UP000250043"/>
    </source>
</evidence>
<feature type="compositionally biased region" description="Low complexity" evidence="1">
    <location>
        <begin position="69"/>
        <end position="81"/>
    </location>
</feature>
<dbReference type="AlphaFoldDB" id="A0A8E2DI41"/>
<gene>
    <name evidence="2" type="ORF">OBBRIDRAFT_138667</name>
</gene>
<protein>
    <submittedName>
        <fullName evidence="2">Uncharacterized protein</fullName>
    </submittedName>
</protein>
<reference evidence="2 3" key="1">
    <citation type="submission" date="2016-07" db="EMBL/GenBank/DDBJ databases">
        <title>Draft genome of the white-rot fungus Obba rivulosa 3A-2.</title>
        <authorList>
            <consortium name="DOE Joint Genome Institute"/>
            <person name="Miettinen O."/>
            <person name="Riley R."/>
            <person name="Acob R."/>
            <person name="Barry K."/>
            <person name="Cullen D."/>
            <person name="De Vries R."/>
            <person name="Hainaut M."/>
            <person name="Hatakka A."/>
            <person name="Henrissat B."/>
            <person name="Hilden K."/>
            <person name="Kuo R."/>
            <person name="Labutti K."/>
            <person name="Lipzen A."/>
            <person name="Makela M.R."/>
            <person name="Sandor L."/>
            <person name="Spatafora J.W."/>
            <person name="Grigoriev I.V."/>
            <person name="Hibbett D.S."/>
        </authorList>
    </citation>
    <scope>NUCLEOTIDE SEQUENCE [LARGE SCALE GENOMIC DNA]</scope>
    <source>
        <strain evidence="2 3">3A-2</strain>
    </source>
</reference>